<evidence type="ECO:0000313" key="3">
    <source>
        <dbReference type="Proteomes" id="UP001597451"/>
    </source>
</evidence>
<evidence type="ECO:0000256" key="1">
    <source>
        <dbReference type="SAM" id="MobiDB-lite"/>
    </source>
</evidence>
<accession>A0ABW5PYU1</accession>
<organism evidence="2 3">
    <name type="scientific">Oceanobacillus kapialis</name>
    <dbReference type="NCBI Taxonomy" id="481353"/>
    <lineage>
        <taxon>Bacteria</taxon>
        <taxon>Bacillati</taxon>
        <taxon>Bacillota</taxon>
        <taxon>Bacilli</taxon>
        <taxon>Bacillales</taxon>
        <taxon>Bacillaceae</taxon>
        <taxon>Oceanobacillus</taxon>
    </lineage>
</organism>
<keyword evidence="3" id="KW-1185">Reference proteome</keyword>
<sequence length="63" mass="7505">MRPKTLNFEQLFQRNKQELMQDKKQLSQIEIRLEKRQSINGALGKEPEQNKPFQAINSDSFKK</sequence>
<evidence type="ECO:0000313" key="2">
    <source>
        <dbReference type="EMBL" id="MFD2628217.1"/>
    </source>
</evidence>
<proteinExistence type="predicted"/>
<gene>
    <name evidence="2" type="ORF">ACFSUN_05415</name>
</gene>
<dbReference type="EMBL" id="JBHUMX010000013">
    <property type="protein sequence ID" value="MFD2628217.1"/>
    <property type="molecule type" value="Genomic_DNA"/>
</dbReference>
<comment type="caution">
    <text evidence="2">The sequence shown here is derived from an EMBL/GenBank/DDBJ whole genome shotgun (WGS) entry which is preliminary data.</text>
</comment>
<feature type="region of interest" description="Disordered" evidence="1">
    <location>
        <begin position="40"/>
        <end position="63"/>
    </location>
</feature>
<reference evidence="3" key="1">
    <citation type="journal article" date="2019" name="Int. J. Syst. Evol. Microbiol.">
        <title>The Global Catalogue of Microorganisms (GCM) 10K type strain sequencing project: providing services to taxonomists for standard genome sequencing and annotation.</title>
        <authorList>
            <consortium name="The Broad Institute Genomics Platform"/>
            <consortium name="The Broad Institute Genome Sequencing Center for Infectious Disease"/>
            <person name="Wu L."/>
            <person name="Ma J."/>
        </authorList>
    </citation>
    <scope>NUCLEOTIDE SEQUENCE [LARGE SCALE GENOMIC DNA]</scope>
    <source>
        <strain evidence="3">TISTR 1858</strain>
    </source>
</reference>
<dbReference type="RefSeq" id="WP_379560905.1">
    <property type="nucleotide sequence ID" value="NZ_JBHUMX010000013.1"/>
</dbReference>
<dbReference type="Proteomes" id="UP001597451">
    <property type="component" value="Unassembled WGS sequence"/>
</dbReference>
<name>A0ABW5PYU1_9BACI</name>
<protein>
    <submittedName>
        <fullName evidence="2">FbpB family small basic protein</fullName>
    </submittedName>
</protein>
<feature type="compositionally biased region" description="Polar residues" evidence="1">
    <location>
        <begin position="51"/>
        <end position="63"/>
    </location>
</feature>
<dbReference type="InterPro" id="IPR025004">
    <property type="entry name" value="SenN/SenS"/>
</dbReference>
<dbReference type="Pfam" id="PF13040">
    <property type="entry name" value="Fur_reg_FbpB"/>
    <property type="match status" value="1"/>
</dbReference>